<name>A0ABW1ZXK2_9GAMM</name>
<protein>
    <recommendedName>
        <fullName evidence="3">RND transporter</fullName>
    </recommendedName>
</protein>
<keyword evidence="2" id="KW-1185">Reference proteome</keyword>
<dbReference type="Proteomes" id="UP001596422">
    <property type="component" value="Unassembled WGS sequence"/>
</dbReference>
<gene>
    <name evidence="1" type="ORF">ACFQDL_07395</name>
</gene>
<dbReference type="RefSeq" id="WP_379908450.1">
    <property type="nucleotide sequence ID" value="NZ_JBHSWE010000001.1"/>
</dbReference>
<evidence type="ECO:0000313" key="2">
    <source>
        <dbReference type="Proteomes" id="UP001596422"/>
    </source>
</evidence>
<reference evidence="2" key="1">
    <citation type="journal article" date="2019" name="Int. J. Syst. Evol. Microbiol.">
        <title>The Global Catalogue of Microorganisms (GCM) 10K type strain sequencing project: providing services to taxonomists for standard genome sequencing and annotation.</title>
        <authorList>
            <consortium name="The Broad Institute Genomics Platform"/>
            <consortium name="The Broad Institute Genome Sequencing Center for Infectious Disease"/>
            <person name="Wu L."/>
            <person name="Ma J."/>
        </authorList>
    </citation>
    <scope>NUCLEOTIDE SEQUENCE [LARGE SCALE GENOMIC DNA]</scope>
    <source>
        <strain evidence="2">NBRC 111756</strain>
    </source>
</reference>
<sequence>MNRGAKTDWIIRSGASRWLLALMLLLTLASAAGLTRMGLASDYRIFFDDDDRDLLRLEQMQDTYSTTDNVFIMIEPADESVYNARTLGLVHGLTQALWRLPHTSRVDSLTNYPYSSADGDDILIEEFVYEPDEITRQRIAYIEAAASQERDLVGSLVSADGRYTAINVTLRLPGLDNKAEVLAVTGGVDELLRSFEADYPGYRFSVTGVVEMNGAFFRQRKRTSSR</sequence>
<accession>A0ABW1ZXK2</accession>
<organism evidence="1 2">
    <name type="scientific">Marinobacterium aestuariivivens</name>
    <dbReference type="NCBI Taxonomy" id="1698799"/>
    <lineage>
        <taxon>Bacteria</taxon>
        <taxon>Pseudomonadati</taxon>
        <taxon>Pseudomonadota</taxon>
        <taxon>Gammaproteobacteria</taxon>
        <taxon>Oceanospirillales</taxon>
        <taxon>Oceanospirillaceae</taxon>
        <taxon>Marinobacterium</taxon>
    </lineage>
</organism>
<evidence type="ECO:0008006" key="3">
    <source>
        <dbReference type="Google" id="ProtNLM"/>
    </source>
</evidence>
<proteinExistence type="predicted"/>
<dbReference type="EMBL" id="JBHSWE010000001">
    <property type="protein sequence ID" value="MFC6669929.1"/>
    <property type="molecule type" value="Genomic_DNA"/>
</dbReference>
<comment type="caution">
    <text evidence="1">The sequence shown here is derived from an EMBL/GenBank/DDBJ whole genome shotgun (WGS) entry which is preliminary data.</text>
</comment>
<evidence type="ECO:0000313" key="1">
    <source>
        <dbReference type="EMBL" id="MFC6669929.1"/>
    </source>
</evidence>